<comment type="caution">
    <text evidence="2">The sequence shown here is derived from an EMBL/GenBank/DDBJ whole genome shotgun (WGS) entry which is preliminary data.</text>
</comment>
<name>K0TDQ8_THAOC</name>
<accession>K0TDQ8</accession>
<feature type="non-terminal residue" evidence="2">
    <location>
        <position position="101"/>
    </location>
</feature>
<protein>
    <submittedName>
        <fullName evidence="2">Uncharacterized protein</fullName>
    </submittedName>
</protein>
<gene>
    <name evidence="2" type="ORF">THAOC_02698</name>
</gene>
<reference evidence="2 3" key="1">
    <citation type="journal article" date="2012" name="Genome Biol.">
        <title>Genome and low-iron response of an oceanic diatom adapted to chronic iron limitation.</title>
        <authorList>
            <person name="Lommer M."/>
            <person name="Specht M."/>
            <person name="Roy A.S."/>
            <person name="Kraemer L."/>
            <person name="Andreson R."/>
            <person name="Gutowska M.A."/>
            <person name="Wolf J."/>
            <person name="Bergner S.V."/>
            <person name="Schilhabel M.B."/>
            <person name="Klostermeier U.C."/>
            <person name="Beiko R.G."/>
            <person name="Rosenstiel P."/>
            <person name="Hippler M."/>
            <person name="Laroche J."/>
        </authorList>
    </citation>
    <scope>NUCLEOTIDE SEQUENCE [LARGE SCALE GENOMIC DNA]</scope>
    <source>
        <strain evidence="2 3">CCMP1005</strain>
    </source>
</reference>
<dbReference type="Proteomes" id="UP000266841">
    <property type="component" value="Unassembled WGS sequence"/>
</dbReference>
<dbReference type="AlphaFoldDB" id="K0TDQ8"/>
<feature type="region of interest" description="Disordered" evidence="1">
    <location>
        <begin position="81"/>
        <end position="101"/>
    </location>
</feature>
<dbReference type="EMBL" id="AGNL01002859">
    <property type="protein sequence ID" value="EJK75575.1"/>
    <property type="molecule type" value="Genomic_DNA"/>
</dbReference>
<sequence length="101" mass="10698">MSLHPEHHVAPDATPLGLERAALVTPIEGPSIRIHHRIVDLFLLGWPGGREIRAAPPTGWGAIGLGGPFTQAGLDLSKTIPRSLRDPEAAPQIPETLRGPG</sequence>
<evidence type="ECO:0000313" key="2">
    <source>
        <dbReference type="EMBL" id="EJK75575.1"/>
    </source>
</evidence>
<organism evidence="2 3">
    <name type="scientific">Thalassiosira oceanica</name>
    <name type="common">Marine diatom</name>
    <dbReference type="NCBI Taxonomy" id="159749"/>
    <lineage>
        <taxon>Eukaryota</taxon>
        <taxon>Sar</taxon>
        <taxon>Stramenopiles</taxon>
        <taxon>Ochrophyta</taxon>
        <taxon>Bacillariophyta</taxon>
        <taxon>Coscinodiscophyceae</taxon>
        <taxon>Thalassiosirophycidae</taxon>
        <taxon>Thalassiosirales</taxon>
        <taxon>Thalassiosiraceae</taxon>
        <taxon>Thalassiosira</taxon>
    </lineage>
</organism>
<keyword evidence="3" id="KW-1185">Reference proteome</keyword>
<evidence type="ECO:0000256" key="1">
    <source>
        <dbReference type="SAM" id="MobiDB-lite"/>
    </source>
</evidence>
<proteinExistence type="predicted"/>
<evidence type="ECO:0000313" key="3">
    <source>
        <dbReference type="Proteomes" id="UP000266841"/>
    </source>
</evidence>